<dbReference type="EMBL" id="BDGU01000236">
    <property type="protein sequence ID" value="GAW05127.1"/>
    <property type="molecule type" value="Genomic_DNA"/>
</dbReference>
<reference evidence="7 8" key="1">
    <citation type="submission" date="2016-08" db="EMBL/GenBank/DDBJ databases">
        <authorList>
            <consortium name="Lentinula edodes genome sequencing consortium"/>
            <person name="Sakamoto Y."/>
            <person name="Nakade K."/>
            <person name="Sato S."/>
            <person name="Yoshida Y."/>
            <person name="Miyazaki K."/>
            <person name="Natsume S."/>
            <person name="Konno N."/>
        </authorList>
    </citation>
    <scope>NUCLEOTIDE SEQUENCE [LARGE SCALE GENOMIC DNA]</scope>
    <source>
        <strain evidence="7 8">NBRC 111202</strain>
    </source>
</reference>
<dbReference type="AlphaFoldDB" id="A0A1Q3ED39"/>
<dbReference type="InterPro" id="IPR050493">
    <property type="entry name" value="FAD-dep_Monooxygenase_BioMet"/>
</dbReference>
<protein>
    <submittedName>
        <fullName evidence="7">FAD NAD-binding domain-containing protein</fullName>
    </submittedName>
</protein>
<organism evidence="7 8">
    <name type="scientific">Lentinula edodes</name>
    <name type="common">Shiitake mushroom</name>
    <name type="synonym">Lentinus edodes</name>
    <dbReference type="NCBI Taxonomy" id="5353"/>
    <lineage>
        <taxon>Eukaryota</taxon>
        <taxon>Fungi</taxon>
        <taxon>Dikarya</taxon>
        <taxon>Basidiomycota</taxon>
        <taxon>Agaricomycotina</taxon>
        <taxon>Agaricomycetes</taxon>
        <taxon>Agaricomycetidae</taxon>
        <taxon>Agaricales</taxon>
        <taxon>Marasmiineae</taxon>
        <taxon>Omphalotaceae</taxon>
        <taxon>Lentinula</taxon>
    </lineage>
</organism>
<comment type="caution">
    <text evidence="7">The sequence shown here is derived from an EMBL/GenBank/DDBJ whole genome shotgun (WGS) entry which is preliminary data.</text>
</comment>
<evidence type="ECO:0000256" key="4">
    <source>
        <dbReference type="ARBA" id="ARBA00023002"/>
    </source>
</evidence>
<dbReference type="InterPro" id="IPR002938">
    <property type="entry name" value="FAD-bd"/>
</dbReference>
<evidence type="ECO:0000256" key="1">
    <source>
        <dbReference type="ARBA" id="ARBA00007992"/>
    </source>
</evidence>
<keyword evidence="4" id="KW-0560">Oxidoreductase</keyword>
<sequence length="431" mass="48024">MSKPPEISAKGRMSSAYLITVIQPTQGTFQPNIKMPSDSTNALKFVITGAGIAGLTCAYFVKRAGHDVVVLEKSSRREQLKNEDGGVRIPPNMMRLLQELPGMEETLNAKATKCAGILFHQCEFEPPTHLTARKTGPQNSSAKWIFHKKSWMIWDVISILYHCYYFFCYQHKDLHEHLYTLCVNCGVEIRHEFEVVEVQTSRPPHVDGPKVFSKSGEYVTGDIVIGADGKNSVARRVLLAEQDEAEEADSTTTGSEKSALSPIKAIVGATLSIPVSLLESDPELEALLRVENHLQWMVYMGDGTSVAMARYGPDIYLLDLTYGQPPLLGNEDEEWLSGGTPVQSVLEKVQEYDARVKKLISLAKTSHWNIQTVYDLQRYVSKFNQVMVVGDAAHSIYINGTHNTAAAFEDAFTLAINKSNKNGLEQWKRAR</sequence>
<dbReference type="InterPro" id="IPR036188">
    <property type="entry name" value="FAD/NAD-bd_sf"/>
</dbReference>
<dbReference type="GO" id="GO:0004497">
    <property type="term" value="F:monooxygenase activity"/>
    <property type="evidence" value="ECO:0007669"/>
    <property type="project" value="UniProtKB-KW"/>
</dbReference>
<evidence type="ECO:0000313" key="8">
    <source>
        <dbReference type="Proteomes" id="UP000188533"/>
    </source>
</evidence>
<dbReference type="STRING" id="5353.A0A1Q3ED39"/>
<proteinExistence type="inferred from homology"/>
<accession>A0A1Q3ED39</accession>
<dbReference type="Pfam" id="PF01494">
    <property type="entry name" value="FAD_binding_3"/>
    <property type="match status" value="1"/>
</dbReference>
<evidence type="ECO:0000256" key="3">
    <source>
        <dbReference type="ARBA" id="ARBA00022827"/>
    </source>
</evidence>
<dbReference type="Proteomes" id="UP000188533">
    <property type="component" value="Unassembled WGS sequence"/>
</dbReference>
<dbReference type="SUPFAM" id="SSF51905">
    <property type="entry name" value="FAD/NAD(P)-binding domain"/>
    <property type="match status" value="1"/>
</dbReference>
<evidence type="ECO:0000259" key="6">
    <source>
        <dbReference type="Pfam" id="PF01494"/>
    </source>
</evidence>
<evidence type="ECO:0000256" key="2">
    <source>
        <dbReference type="ARBA" id="ARBA00022630"/>
    </source>
</evidence>
<gene>
    <name evidence="7" type="ORF">LENED_006964</name>
</gene>
<keyword evidence="2" id="KW-0285">Flavoprotein</keyword>
<keyword evidence="3" id="KW-0274">FAD</keyword>
<keyword evidence="8" id="KW-1185">Reference proteome</keyword>
<dbReference type="PRINTS" id="PR00420">
    <property type="entry name" value="RNGMNOXGNASE"/>
</dbReference>
<dbReference type="GO" id="GO:0071949">
    <property type="term" value="F:FAD binding"/>
    <property type="evidence" value="ECO:0007669"/>
    <property type="project" value="InterPro"/>
</dbReference>
<dbReference type="Gene3D" id="3.50.50.60">
    <property type="entry name" value="FAD/NAD(P)-binding domain"/>
    <property type="match status" value="1"/>
</dbReference>
<keyword evidence="5" id="KW-0503">Monooxygenase</keyword>
<name>A0A1Q3ED39_LENED</name>
<reference evidence="7 8" key="2">
    <citation type="submission" date="2017-02" db="EMBL/GenBank/DDBJ databases">
        <title>A genome survey and senescence transcriptome analysis in Lentinula edodes.</title>
        <authorList>
            <person name="Sakamoto Y."/>
            <person name="Nakade K."/>
            <person name="Sato S."/>
            <person name="Yoshida Y."/>
            <person name="Miyazaki K."/>
            <person name="Natsume S."/>
            <person name="Konno N."/>
        </authorList>
    </citation>
    <scope>NUCLEOTIDE SEQUENCE [LARGE SCALE GENOMIC DNA]</scope>
    <source>
        <strain evidence="7 8">NBRC 111202</strain>
    </source>
</reference>
<comment type="similarity">
    <text evidence="1">Belongs to the paxM FAD-dependent monooxygenase family.</text>
</comment>
<dbReference type="PANTHER" id="PTHR13789">
    <property type="entry name" value="MONOOXYGENASE"/>
    <property type="match status" value="1"/>
</dbReference>
<feature type="domain" description="FAD-binding" evidence="6">
    <location>
        <begin position="46"/>
        <end position="244"/>
    </location>
</feature>
<dbReference type="PANTHER" id="PTHR13789:SF309">
    <property type="entry name" value="PUTATIVE (AFU_ORTHOLOGUE AFUA_6G14510)-RELATED"/>
    <property type="match status" value="1"/>
</dbReference>
<evidence type="ECO:0000256" key="5">
    <source>
        <dbReference type="ARBA" id="ARBA00023033"/>
    </source>
</evidence>
<evidence type="ECO:0000313" key="7">
    <source>
        <dbReference type="EMBL" id="GAW05127.1"/>
    </source>
</evidence>